<evidence type="ECO:0000256" key="3">
    <source>
        <dbReference type="ARBA" id="ARBA00022694"/>
    </source>
</evidence>
<dbReference type="InterPro" id="IPR013785">
    <property type="entry name" value="Aldolase_TIM"/>
</dbReference>
<evidence type="ECO:0000256" key="2">
    <source>
        <dbReference type="ARBA" id="ARBA00022643"/>
    </source>
</evidence>
<keyword evidence="1 5" id="KW-0285">Flavoprotein</keyword>
<dbReference type="PANTHER" id="PTHR11082">
    <property type="entry name" value="TRNA-DIHYDROURIDINE SYNTHASE"/>
    <property type="match status" value="1"/>
</dbReference>
<comment type="cofactor">
    <cofactor evidence="5">
        <name>FMN</name>
        <dbReference type="ChEBI" id="CHEBI:58210"/>
    </cofactor>
</comment>
<proteinExistence type="inferred from homology"/>
<keyword evidence="4 5" id="KW-0560">Oxidoreductase</keyword>
<dbReference type="InterPro" id="IPR035587">
    <property type="entry name" value="DUS-like_FMN-bd"/>
</dbReference>
<feature type="domain" description="DUS-like FMN-binding" evidence="6">
    <location>
        <begin position="19"/>
        <end position="245"/>
    </location>
</feature>
<protein>
    <recommendedName>
        <fullName evidence="5">tRNA-dihydrouridine synthase</fullName>
        <ecNumber evidence="5">1.3.1.-</ecNumber>
    </recommendedName>
</protein>
<keyword evidence="8" id="KW-1185">Reference proteome</keyword>
<keyword evidence="2 5" id="KW-0288">FMN</keyword>
<dbReference type="Gene3D" id="3.20.20.70">
    <property type="entry name" value="Aldolase class I"/>
    <property type="match status" value="1"/>
</dbReference>
<comment type="similarity">
    <text evidence="5">Belongs to the dus family.</text>
</comment>
<keyword evidence="3 5" id="KW-0819">tRNA processing</keyword>
<gene>
    <name evidence="7" type="ORF">MNR06_06510</name>
</gene>
<evidence type="ECO:0000256" key="4">
    <source>
        <dbReference type="ARBA" id="ARBA00023002"/>
    </source>
</evidence>
<comment type="function">
    <text evidence="5">Catalyzes the synthesis of 5,6-dihydrouridine (D), a modified base found in the D-loop of most tRNAs, via the reduction of the C5-C6 double bond in target uridines.</text>
</comment>
<dbReference type="Proteomes" id="UP000830116">
    <property type="component" value="Chromosome"/>
</dbReference>
<evidence type="ECO:0000313" key="7">
    <source>
        <dbReference type="EMBL" id="UOF02600.1"/>
    </source>
</evidence>
<dbReference type="EC" id="1.3.1.-" evidence="5"/>
<evidence type="ECO:0000259" key="6">
    <source>
        <dbReference type="Pfam" id="PF01207"/>
    </source>
</evidence>
<reference evidence="7" key="1">
    <citation type="submission" date="2022-03" db="EMBL/GenBank/DDBJ databases">
        <title>Genome Identification and Characterization of new species Bdellovibrio reynosense LBG001 sp. nov. from a Mexico soil sample.</title>
        <authorList>
            <person name="Camilli A."/>
            <person name="Ajao Y."/>
            <person name="Guo X."/>
        </authorList>
    </citation>
    <scope>NUCLEOTIDE SEQUENCE</scope>
    <source>
        <strain evidence="7">LBG001</strain>
    </source>
</reference>
<dbReference type="SUPFAM" id="SSF51395">
    <property type="entry name" value="FMN-linked oxidoreductases"/>
    <property type="match status" value="1"/>
</dbReference>
<evidence type="ECO:0000313" key="8">
    <source>
        <dbReference type="Proteomes" id="UP000830116"/>
    </source>
</evidence>
<dbReference type="PIRSF" id="PIRSF006621">
    <property type="entry name" value="Dus"/>
    <property type="match status" value="1"/>
</dbReference>
<evidence type="ECO:0000256" key="5">
    <source>
        <dbReference type="PIRNR" id="PIRNR006621"/>
    </source>
</evidence>
<organism evidence="7 8">
    <name type="scientific">Bdellovibrio reynosensis</name>
    <dbReference type="NCBI Taxonomy" id="2835041"/>
    <lineage>
        <taxon>Bacteria</taxon>
        <taxon>Pseudomonadati</taxon>
        <taxon>Bdellovibrionota</taxon>
        <taxon>Bdellovibrionia</taxon>
        <taxon>Bdellovibrionales</taxon>
        <taxon>Pseudobdellovibrionaceae</taxon>
        <taxon>Bdellovibrio</taxon>
    </lineage>
</organism>
<dbReference type="Pfam" id="PF01207">
    <property type="entry name" value="Dus"/>
    <property type="match status" value="1"/>
</dbReference>
<dbReference type="RefSeq" id="WP_243540295.1">
    <property type="nucleotide sequence ID" value="NZ_CP093442.1"/>
</dbReference>
<sequence>MFGLHRPILDGKVNFPLCLAPMVGLTHVALREVMREYLPDGAYTIWPTEMLNSRRIPGENLEKTPETMRAVHEPGLVPQILGNEEIPIAESVKRLIEWGAEAIDINMGCPVQKALKHNYGVALMGDPNYAAEVVRMTVKNSSIPVSVKLRAVGSTKEFDDLLTFVSGLRNSGAAWVCLHPRTAAQKRRGFADWEQIKQLHQAVDFPVIGNGDVQTAEDALLMLKETGCDMAMAGRGLAARPWMMWQVGEDLGFAPPTGKEGLRAPRTSEEEGAEYGKVLLKLIDRCRHYFGEDLAMRKVRFYVRTTSVWLPFGNTLVGVCAKARTLDEMVVGVQKFFEGSVEMSLRTELRQ</sequence>
<dbReference type="CDD" id="cd02801">
    <property type="entry name" value="DUS_like_FMN"/>
    <property type="match status" value="1"/>
</dbReference>
<accession>A0ABY4CCC6</accession>
<dbReference type="EMBL" id="CP093442">
    <property type="protein sequence ID" value="UOF02600.1"/>
    <property type="molecule type" value="Genomic_DNA"/>
</dbReference>
<dbReference type="InterPro" id="IPR001269">
    <property type="entry name" value="DUS_fam"/>
</dbReference>
<evidence type="ECO:0000256" key="1">
    <source>
        <dbReference type="ARBA" id="ARBA00022630"/>
    </source>
</evidence>
<dbReference type="PANTHER" id="PTHR11082:SF25">
    <property type="entry name" value="DUS-LIKE FMN-BINDING DOMAIN-CONTAINING PROTEIN"/>
    <property type="match status" value="1"/>
</dbReference>
<name>A0ABY4CCC6_9BACT</name>